<sequence>MKAPALMITCEHASNAVPDFVLRALRDSKIPDDVLASHRAYDIGAYKVFSNLVKRLKPDFHCSSRFSRLVVDMNRSATNKTFFSEYTVGLPSSVKSHMLSLWEKYREKIESFVASEIPARARKNEKNAPKEAPLKVIHLGIHSFTPILNGVERDADVGILYDPSRPAEVKIAQTLIQNIHERAPWLKIRKNYPYLGKSDGLTTTLRQKFGPSYAGLEIEINQKLLSK</sequence>
<dbReference type="SUPFAM" id="SSF53187">
    <property type="entry name" value="Zn-dependent exopeptidases"/>
    <property type="match status" value="1"/>
</dbReference>
<organism evidence="1 2">
    <name type="scientific">Fibrobacter succinogenes</name>
    <name type="common">Bacteroides succinogenes</name>
    <dbReference type="NCBI Taxonomy" id="833"/>
    <lineage>
        <taxon>Bacteria</taxon>
        <taxon>Pseudomonadati</taxon>
        <taxon>Fibrobacterota</taxon>
        <taxon>Fibrobacteria</taxon>
        <taxon>Fibrobacterales</taxon>
        <taxon>Fibrobacteraceae</taxon>
        <taxon>Fibrobacter</taxon>
    </lineage>
</organism>
<protein>
    <submittedName>
        <fullName evidence="1">Predicted N-formylglutamate amidohydrolase</fullName>
    </submittedName>
</protein>
<dbReference type="Pfam" id="PF05013">
    <property type="entry name" value="FGase"/>
    <property type="match status" value="1"/>
</dbReference>
<evidence type="ECO:0000313" key="1">
    <source>
        <dbReference type="EMBL" id="SUQ19309.1"/>
    </source>
</evidence>
<dbReference type="AlphaFoldDB" id="A0A380RVI0"/>
<dbReference type="Gene3D" id="3.40.630.40">
    <property type="entry name" value="Zn-dependent exopeptidases"/>
    <property type="match status" value="1"/>
</dbReference>
<name>A0A380RVI0_FIBSU</name>
<keyword evidence="1" id="KW-0378">Hydrolase</keyword>
<gene>
    <name evidence="1" type="ORF">SAMN05661053_0539</name>
</gene>
<dbReference type="Proteomes" id="UP000255423">
    <property type="component" value="Unassembled WGS sequence"/>
</dbReference>
<proteinExistence type="predicted"/>
<dbReference type="RefSeq" id="WP_109571993.1">
    <property type="nucleotide sequence ID" value="NZ_UHJL01000001.1"/>
</dbReference>
<dbReference type="EMBL" id="UHJL01000001">
    <property type="protein sequence ID" value="SUQ19309.1"/>
    <property type="molecule type" value="Genomic_DNA"/>
</dbReference>
<dbReference type="GO" id="GO:0016787">
    <property type="term" value="F:hydrolase activity"/>
    <property type="evidence" value="ECO:0007669"/>
    <property type="project" value="UniProtKB-KW"/>
</dbReference>
<dbReference type="InterPro" id="IPR007709">
    <property type="entry name" value="N-FG_amidohydro"/>
</dbReference>
<evidence type="ECO:0000313" key="2">
    <source>
        <dbReference type="Proteomes" id="UP000255423"/>
    </source>
</evidence>
<accession>A0A380RVI0</accession>
<reference evidence="1 2" key="1">
    <citation type="submission" date="2017-08" db="EMBL/GenBank/DDBJ databases">
        <authorList>
            <person name="de Groot N.N."/>
        </authorList>
    </citation>
    <scope>NUCLEOTIDE SEQUENCE [LARGE SCALE GENOMIC DNA]</scope>
    <source>
        <strain evidence="1 2">HM2</strain>
    </source>
</reference>